<name>A0A517VUS5_9PLAN</name>
<evidence type="ECO:0000256" key="2">
    <source>
        <dbReference type="ARBA" id="ARBA00022741"/>
    </source>
</evidence>
<feature type="domain" description="ABC transporter" evidence="5">
    <location>
        <begin position="25"/>
        <end position="248"/>
    </location>
</feature>
<evidence type="ECO:0000313" key="6">
    <source>
        <dbReference type="EMBL" id="QDT96752.1"/>
    </source>
</evidence>
<evidence type="ECO:0000313" key="7">
    <source>
        <dbReference type="Proteomes" id="UP000318704"/>
    </source>
</evidence>
<keyword evidence="3 6" id="KW-0067">ATP-binding</keyword>
<dbReference type="InterPro" id="IPR017911">
    <property type="entry name" value="MacB-like_ATP-bd"/>
</dbReference>
<reference evidence="6 7" key="1">
    <citation type="submission" date="2019-03" db="EMBL/GenBank/DDBJ databases">
        <title>Deep-cultivation of Planctomycetes and their phenomic and genomic characterization uncovers novel biology.</title>
        <authorList>
            <person name="Wiegand S."/>
            <person name="Jogler M."/>
            <person name="Boedeker C."/>
            <person name="Pinto D."/>
            <person name="Vollmers J."/>
            <person name="Rivas-Marin E."/>
            <person name="Kohn T."/>
            <person name="Peeters S.H."/>
            <person name="Heuer A."/>
            <person name="Rast P."/>
            <person name="Oberbeckmann S."/>
            <person name="Bunk B."/>
            <person name="Jeske O."/>
            <person name="Meyerdierks A."/>
            <person name="Storesund J.E."/>
            <person name="Kallscheuer N."/>
            <person name="Luecker S."/>
            <person name="Lage O.M."/>
            <person name="Pohl T."/>
            <person name="Merkel B.J."/>
            <person name="Hornburger P."/>
            <person name="Mueller R.-W."/>
            <person name="Bruemmer F."/>
            <person name="Labrenz M."/>
            <person name="Spormann A.M."/>
            <person name="Op den Camp H."/>
            <person name="Overmann J."/>
            <person name="Amann R."/>
            <person name="Jetten M.S.M."/>
            <person name="Mascher T."/>
            <person name="Medema M.H."/>
            <person name="Devos D.P."/>
            <person name="Kaster A.-K."/>
            <person name="Ovreas L."/>
            <person name="Rohde M."/>
            <person name="Galperin M.Y."/>
            <person name="Jogler C."/>
        </authorList>
    </citation>
    <scope>NUCLEOTIDE SEQUENCE [LARGE SCALE GENOMIC DNA]</scope>
    <source>
        <strain evidence="6 7">V144</strain>
    </source>
</reference>
<organism evidence="6 7">
    <name type="scientific">Gimesia aquarii</name>
    <dbReference type="NCBI Taxonomy" id="2527964"/>
    <lineage>
        <taxon>Bacteria</taxon>
        <taxon>Pseudomonadati</taxon>
        <taxon>Planctomycetota</taxon>
        <taxon>Planctomycetia</taxon>
        <taxon>Planctomycetales</taxon>
        <taxon>Planctomycetaceae</taxon>
        <taxon>Gimesia</taxon>
    </lineage>
</organism>
<dbReference type="InterPro" id="IPR027417">
    <property type="entry name" value="P-loop_NTPase"/>
</dbReference>
<sequence length="248" mass="27795">MPSVVVKNSENVKSEIFGESDSFMIEVRDVSKIHQSGETEVHALQRVSCLFPGQRFSFILGPSGSGKSTLLYLLGALDVPSAGEIFVQNRALSTLNNNERDTYRREKVGFVFQNFNLLKNLNALENVLAPYLPLGVSVEQKKEAKELLEQVGLGHRITHRPSQLSGGEQQRVAIARALLKRPLLILADEPTGELDTKTGEEIFHCLRDMSEQYKTTVVIVTHDERYIRETDHILRLRDGKIATADQPL</sequence>
<keyword evidence="2" id="KW-0547">Nucleotide-binding</keyword>
<protein>
    <submittedName>
        <fullName evidence="6">Lipoprotein-releasing system ATP-binding protein LolD</fullName>
        <ecNumber evidence="6">3.6.3.-</ecNumber>
    </submittedName>
</protein>
<dbReference type="PROSITE" id="PS00211">
    <property type="entry name" value="ABC_TRANSPORTER_1"/>
    <property type="match status" value="1"/>
</dbReference>
<dbReference type="Proteomes" id="UP000318704">
    <property type="component" value="Chromosome"/>
</dbReference>
<keyword evidence="1" id="KW-0813">Transport</keyword>
<dbReference type="EC" id="3.6.3.-" evidence="6"/>
<evidence type="ECO:0000256" key="4">
    <source>
        <dbReference type="ARBA" id="ARBA00038388"/>
    </source>
</evidence>
<dbReference type="FunFam" id="3.40.50.300:FF:000032">
    <property type="entry name" value="Export ABC transporter ATP-binding protein"/>
    <property type="match status" value="1"/>
</dbReference>
<dbReference type="KEGG" id="gaw:V144x_22100"/>
<evidence type="ECO:0000259" key="5">
    <source>
        <dbReference type="PROSITE" id="PS50893"/>
    </source>
</evidence>
<keyword evidence="6" id="KW-0449">Lipoprotein</keyword>
<dbReference type="InterPro" id="IPR017871">
    <property type="entry name" value="ABC_transporter-like_CS"/>
</dbReference>
<evidence type="ECO:0000256" key="3">
    <source>
        <dbReference type="ARBA" id="ARBA00022840"/>
    </source>
</evidence>
<dbReference type="GO" id="GO:0016887">
    <property type="term" value="F:ATP hydrolysis activity"/>
    <property type="evidence" value="ECO:0007669"/>
    <property type="project" value="InterPro"/>
</dbReference>
<accession>A0A517VUS5</accession>
<dbReference type="PROSITE" id="PS50893">
    <property type="entry name" value="ABC_TRANSPORTER_2"/>
    <property type="match status" value="1"/>
</dbReference>
<dbReference type="GO" id="GO:0098796">
    <property type="term" value="C:membrane protein complex"/>
    <property type="evidence" value="ECO:0007669"/>
    <property type="project" value="UniProtKB-ARBA"/>
</dbReference>
<dbReference type="SUPFAM" id="SSF52540">
    <property type="entry name" value="P-loop containing nucleoside triphosphate hydrolases"/>
    <property type="match status" value="1"/>
</dbReference>
<dbReference type="InterPro" id="IPR003593">
    <property type="entry name" value="AAA+_ATPase"/>
</dbReference>
<dbReference type="PANTHER" id="PTHR42798:SF2">
    <property type="entry name" value="ABC TRANSPORTER ATP-BINDING PROTEIN MG467-RELATED"/>
    <property type="match status" value="1"/>
</dbReference>
<dbReference type="CDD" id="cd03255">
    <property type="entry name" value="ABC_MJ0796_LolCDE_FtsE"/>
    <property type="match status" value="1"/>
</dbReference>
<dbReference type="InterPro" id="IPR003439">
    <property type="entry name" value="ABC_transporter-like_ATP-bd"/>
</dbReference>
<keyword evidence="6" id="KW-0378">Hydrolase</keyword>
<dbReference type="GO" id="GO:0005524">
    <property type="term" value="F:ATP binding"/>
    <property type="evidence" value="ECO:0007669"/>
    <property type="project" value="UniProtKB-KW"/>
</dbReference>
<dbReference type="GO" id="GO:0022857">
    <property type="term" value="F:transmembrane transporter activity"/>
    <property type="evidence" value="ECO:0007669"/>
    <property type="project" value="UniProtKB-ARBA"/>
</dbReference>
<dbReference type="SMART" id="SM00382">
    <property type="entry name" value="AAA"/>
    <property type="match status" value="1"/>
</dbReference>
<evidence type="ECO:0000256" key="1">
    <source>
        <dbReference type="ARBA" id="ARBA00022448"/>
    </source>
</evidence>
<gene>
    <name evidence="6" type="primary">lolD_5</name>
    <name evidence="6" type="ORF">V144x_22100</name>
</gene>
<proteinExistence type="inferred from homology"/>
<dbReference type="Pfam" id="PF00005">
    <property type="entry name" value="ABC_tran"/>
    <property type="match status" value="1"/>
</dbReference>
<dbReference type="Gene3D" id="3.40.50.300">
    <property type="entry name" value="P-loop containing nucleotide triphosphate hydrolases"/>
    <property type="match status" value="1"/>
</dbReference>
<dbReference type="EMBL" id="CP037920">
    <property type="protein sequence ID" value="QDT96752.1"/>
    <property type="molecule type" value="Genomic_DNA"/>
</dbReference>
<dbReference type="PANTHER" id="PTHR42798">
    <property type="entry name" value="LIPOPROTEIN-RELEASING SYSTEM ATP-BINDING PROTEIN LOLD"/>
    <property type="match status" value="1"/>
</dbReference>
<dbReference type="AlphaFoldDB" id="A0A517VUS5"/>
<comment type="similarity">
    <text evidence="4">Belongs to the ABC transporter superfamily. Macrolide exporter (TC 3.A.1.122) family.</text>
</comment>